<dbReference type="InterPro" id="IPR036390">
    <property type="entry name" value="WH_DNA-bd_sf"/>
</dbReference>
<dbReference type="GO" id="GO:0003700">
    <property type="term" value="F:DNA-binding transcription factor activity"/>
    <property type="evidence" value="ECO:0007669"/>
    <property type="project" value="InterPro"/>
</dbReference>
<dbReference type="EMBL" id="CYHH01000009">
    <property type="protein sequence ID" value="CUB07638.1"/>
    <property type="molecule type" value="Genomic_DNA"/>
</dbReference>
<dbReference type="PANTHER" id="PTHR43537">
    <property type="entry name" value="TRANSCRIPTIONAL REGULATOR, GNTR FAMILY"/>
    <property type="match status" value="1"/>
</dbReference>
<dbReference type="CDD" id="cd07377">
    <property type="entry name" value="WHTH_GntR"/>
    <property type="match status" value="1"/>
</dbReference>
<dbReference type="PROSITE" id="PS50949">
    <property type="entry name" value="HTH_GNTR"/>
    <property type="match status" value="1"/>
</dbReference>
<dbReference type="InterPro" id="IPR036388">
    <property type="entry name" value="WH-like_DNA-bd_sf"/>
</dbReference>
<evidence type="ECO:0000313" key="5">
    <source>
        <dbReference type="EMBL" id="CUB07638.1"/>
    </source>
</evidence>
<dbReference type="SUPFAM" id="SSF46785">
    <property type="entry name" value="Winged helix' DNA-binding domain"/>
    <property type="match status" value="1"/>
</dbReference>
<dbReference type="PRINTS" id="PR00035">
    <property type="entry name" value="HTHGNTR"/>
</dbReference>
<dbReference type="SMART" id="SM00345">
    <property type="entry name" value="HTH_GNTR"/>
    <property type="match status" value="1"/>
</dbReference>
<dbReference type="InterPro" id="IPR008920">
    <property type="entry name" value="TF_FadR/GntR_C"/>
</dbReference>
<evidence type="ECO:0000259" key="4">
    <source>
        <dbReference type="PROSITE" id="PS50949"/>
    </source>
</evidence>
<organism evidence="5 6">
    <name type="scientific">Tepidiphilus thermophilus</name>
    <dbReference type="NCBI Taxonomy" id="876478"/>
    <lineage>
        <taxon>Bacteria</taxon>
        <taxon>Pseudomonadati</taxon>
        <taxon>Pseudomonadota</taxon>
        <taxon>Hydrogenophilia</taxon>
        <taxon>Hydrogenophilales</taxon>
        <taxon>Hydrogenophilaceae</taxon>
        <taxon>Tepidiphilus</taxon>
    </lineage>
</organism>
<reference evidence="6" key="1">
    <citation type="submission" date="2015-08" db="EMBL/GenBank/DDBJ databases">
        <authorList>
            <person name="Babu N.S."/>
            <person name="Beckwith C.J."/>
            <person name="Beseler K.G."/>
            <person name="Brison A."/>
            <person name="Carone J.V."/>
            <person name="Caskin T.P."/>
            <person name="Diamond M."/>
            <person name="Durham M.E."/>
            <person name="Foxe J.M."/>
            <person name="Go M."/>
            <person name="Henderson B.A."/>
            <person name="Jones I.B."/>
            <person name="McGettigan J.A."/>
            <person name="Micheletti S.J."/>
            <person name="Nasrallah M.E."/>
            <person name="Ortiz D."/>
            <person name="Piller C.R."/>
            <person name="Privatt S.R."/>
            <person name="Schneider S.L."/>
            <person name="Sharp S."/>
            <person name="Smith T.C."/>
            <person name="Stanton J.D."/>
            <person name="Ullery H.E."/>
            <person name="Wilson R.J."/>
            <person name="Serrano M.G."/>
            <person name="Buck G."/>
            <person name="Lee V."/>
            <person name="Wang Y."/>
            <person name="Carvalho R."/>
            <person name="Voegtly L."/>
            <person name="Shi R."/>
            <person name="Duckworth R."/>
            <person name="Johnson A."/>
            <person name="Loviza R."/>
            <person name="Walstead R."/>
            <person name="Shah Z."/>
            <person name="Kiflezghi M."/>
            <person name="Wade K."/>
            <person name="Ball S.L."/>
            <person name="Bradley K.W."/>
            <person name="Asai D.J."/>
            <person name="Bowman C.A."/>
            <person name="Russell D.A."/>
            <person name="Pope W.H."/>
            <person name="Jacobs-Sera D."/>
            <person name="Hendrix R.W."/>
            <person name="Hatfull G.F."/>
        </authorList>
    </citation>
    <scope>NUCLEOTIDE SEQUENCE [LARGE SCALE GENOMIC DNA]</scope>
    <source>
        <strain evidence="6">JCM 19170</strain>
    </source>
</reference>
<keyword evidence="3" id="KW-0804">Transcription</keyword>
<dbReference type="Proteomes" id="UP000182108">
    <property type="component" value="Unassembled WGS sequence"/>
</dbReference>
<sequence length="225" mass="25144">MTPQRIAPQALYQEVAERLRQRIFAHELPPGRPIDELRLAAEYGISRTPLREALKVLAAEGLVTLIPRRGAFVSQISGEELDAIFDVLAVLEGHAARRAAERLDEASARQLRQLHERLEEAARAGAIDAFFEANQAFHAEVLRLAANPFLSATIQDLRQKIRLSRHHSLYDEGRLEHSLQEHRELLAALLGGEAAAAERYMRAHLRSGREAIAHVQHDAVANPFS</sequence>
<keyword evidence="2" id="KW-0238">DNA-binding</keyword>
<name>A0A0K6IX26_9PROT</name>
<keyword evidence="1" id="KW-0805">Transcription regulation</keyword>
<evidence type="ECO:0000313" key="6">
    <source>
        <dbReference type="Proteomes" id="UP000182108"/>
    </source>
</evidence>
<accession>A0A0K6IX26</accession>
<evidence type="ECO:0000256" key="1">
    <source>
        <dbReference type="ARBA" id="ARBA00023015"/>
    </source>
</evidence>
<dbReference type="Pfam" id="PF00392">
    <property type="entry name" value="GntR"/>
    <property type="match status" value="1"/>
</dbReference>
<protein>
    <submittedName>
        <fullName evidence="5">Transcriptional regulator, GntR family</fullName>
    </submittedName>
</protein>
<dbReference type="PANTHER" id="PTHR43537:SF50">
    <property type="entry name" value="TRANSCRIPTIONAL REGULATORY PROTEIN"/>
    <property type="match status" value="1"/>
</dbReference>
<dbReference type="Gene3D" id="1.20.120.530">
    <property type="entry name" value="GntR ligand-binding domain-like"/>
    <property type="match status" value="1"/>
</dbReference>
<dbReference type="Pfam" id="PF07729">
    <property type="entry name" value="FCD"/>
    <property type="match status" value="1"/>
</dbReference>
<dbReference type="InterPro" id="IPR011711">
    <property type="entry name" value="GntR_C"/>
</dbReference>
<feature type="domain" description="HTH gntR-type" evidence="4">
    <location>
        <begin position="9"/>
        <end position="76"/>
    </location>
</feature>
<dbReference type="Gene3D" id="1.10.10.10">
    <property type="entry name" value="Winged helix-like DNA-binding domain superfamily/Winged helix DNA-binding domain"/>
    <property type="match status" value="1"/>
</dbReference>
<evidence type="ECO:0000256" key="3">
    <source>
        <dbReference type="ARBA" id="ARBA00023163"/>
    </source>
</evidence>
<dbReference type="OrthoDB" id="9799812at2"/>
<dbReference type="SUPFAM" id="SSF48008">
    <property type="entry name" value="GntR ligand-binding domain-like"/>
    <property type="match status" value="1"/>
</dbReference>
<dbReference type="GO" id="GO:0003677">
    <property type="term" value="F:DNA binding"/>
    <property type="evidence" value="ECO:0007669"/>
    <property type="project" value="UniProtKB-KW"/>
</dbReference>
<proteinExistence type="predicted"/>
<dbReference type="AlphaFoldDB" id="A0A0K6IX26"/>
<gene>
    <name evidence="5" type="ORF">Ga0061068_10967</name>
</gene>
<dbReference type="SMART" id="SM00895">
    <property type="entry name" value="FCD"/>
    <property type="match status" value="1"/>
</dbReference>
<dbReference type="InterPro" id="IPR000524">
    <property type="entry name" value="Tscrpt_reg_HTH_GntR"/>
</dbReference>
<dbReference type="RefSeq" id="WP_055423915.1">
    <property type="nucleotide sequence ID" value="NZ_CYHH01000009.1"/>
</dbReference>
<evidence type="ECO:0000256" key="2">
    <source>
        <dbReference type="ARBA" id="ARBA00023125"/>
    </source>
</evidence>
<keyword evidence="6" id="KW-1185">Reference proteome</keyword>